<evidence type="ECO:0000313" key="4">
    <source>
        <dbReference type="Proteomes" id="UP000224130"/>
    </source>
</evidence>
<evidence type="ECO:0000313" key="3">
    <source>
        <dbReference type="EMBL" id="PFG43520.1"/>
    </source>
</evidence>
<keyword evidence="2" id="KW-0472">Membrane</keyword>
<name>A0A2A9EZ45_9MICO</name>
<evidence type="ECO:0000256" key="1">
    <source>
        <dbReference type="SAM" id="MobiDB-lite"/>
    </source>
</evidence>
<evidence type="ECO:0000256" key="2">
    <source>
        <dbReference type="SAM" id="Phobius"/>
    </source>
</evidence>
<proteinExistence type="predicted"/>
<comment type="caution">
    <text evidence="3">The sequence shown here is derived from an EMBL/GenBank/DDBJ whole genome shotgun (WGS) entry which is preliminary data.</text>
</comment>
<dbReference type="Proteomes" id="UP000224130">
    <property type="component" value="Unassembled WGS sequence"/>
</dbReference>
<organism evidence="3 4">
    <name type="scientific">Isoptericola jiangsuensis</name>
    <dbReference type="NCBI Taxonomy" id="548579"/>
    <lineage>
        <taxon>Bacteria</taxon>
        <taxon>Bacillati</taxon>
        <taxon>Actinomycetota</taxon>
        <taxon>Actinomycetes</taxon>
        <taxon>Micrococcales</taxon>
        <taxon>Promicromonosporaceae</taxon>
        <taxon>Isoptericola</taxon>
    </lineage>
</organism>
<evidence type="ECO:0008006" key="5">
    <source>
        <dbReference type="Google" id="ProtNLM"/>
    </source>
</evidence>
<feature type="compositionally biased region" description="Low complexity" evidence="1">
    <location>
        <begin position="287"/>
        <end position="302"/>
    </location>
</feature>
<dbReference type="AlphaFoldDB" id="A0A2A9EZ45"/>
<feature type="transmembrane region" description="Helical" evidence="2">
    <location>
        <begin position="260"/>
        <end position="281"/>
    </location>
</feature>
<gene>
    <name evidence="3" type="ORF">ATJ88_2217</name>
</gene>
<keyword evidence="2" id="KW-1133">Transmembrane helix</keyword>
<keyword evidence="4" id="KW-1185">Reference proteome</keyword>
<keyword evidence="2" id="KW-0812">Transmembrane</keyword>
<feature type="compositionally biased region" description="Low complexity" evidence="1">
    <location>
        <begin position="246"/>
        <end position="255"/>
    </location>
</feature>
<feature type="region of interest" description="Disordered" evidence="1">
    <location>
        <begin position="287"/>
        <end position="318"/>
    </location>
</feature>
<protein>
    <recommendedName>
        <fullName evidence="5">Protein kinase domain-containing protein</fullName>
    </recommendedName>
</protein>
<accession>A0A2A9EZ45</accession>
<reference evidence="3 4" key="1">
    <citation type="submission" date="2017-10" db="EMBL/GenBank/DDBJ databases">
        <title>Sequencing the genomes of 1000 actinobacteria strains.</title>
        <authorList>
            <person name="Klenk H.-P."/>
        </authorList>
    </citation>
    <scope>NUCLEOTIDE SEQUENCE [LARGE SCALE GENOMIC DNA]</scope>
    <source>
        <strain evidence="3 4">DSM 21863</strain>
    </source>
</reference>
<feature type="region of interest" description="Disordered" evidence="1">
    <location>
        <begin position="204"/>
        <end position="259"/>
    </location>
</feature>
<sequence>MGAVRTDVVLTVPADAAAREALLDRLTRLAAVDHDGVEPVGPARADPDGSLRVRRAGGVVTDMATLLTVRGRCAPDEAAGVLVTLAQGLAALHDAGLVHGPLTAADVVVDAEGRPRMRPRLDPPGERWQEADDVHALAGLVAGLTADGDGDELVALRAALAPALAPEPRVRPEAGTFAARVHDAVPPRPVRVPEPATLAAAALGRPAARRADVPGRAGVRHRRARRAARGRPASPAGRTARRRAATRAGRGPAPTDRGRVLVGAGGVVVVVGLLVAVGLHLTGPGTAPAAEGTGSSATSAATGGPGAQAVRDPADPGGAAEALTLRRVALLAGDGDVRDLVLAGSPAETETTALLADAVGSGVRVLDPVVTLHGTRVEQDAPPGTAVVRVDYVVEAHDQVAADGTTTRVPAGPRRTAVLHLTWTDAGWRVTDVG</sequence>
<dbReference type="EMBL" id="PDJJ01000001">
    <property type="protein sequence ID" value="PFG43520.1"/>
    <property type="molecule type" value="Genomic_DNA"/>
</dbReference>
<feature type="compositionally biased region" description="Basic residues" evidence="1">
    <location>
        <begin position="218"/>
        <end position="229"/>
    </location>
</feature>